<comment type="similarity">
    <text evidence="1 7">Belongs to the mandelate racemase/muconate lactonizing enzyme family.</text>
</comment>
<gene>
    <name evidence="9" type="ORF">SAMN02745178_01867</name>
</gene>
<dbReference type="InterPro" id="IPR029017">
    <property type="entry name" value="Enolase-like_N"/>
</dbReference>
<feature type="domain" description="Mandelate racemase/muconate lactonizing enzyme C-terminal" evidence="8">
    <location>
        <begin position="140"/>
        <end position="237"/>
    </location>
</feature>
<feature type="binding site" evidence="6">
    <location>
        <position position="216"/>
    </location>
    <ligand>
        <name>Mg(2+)</name>
        <dbReference type="ChEBI" id="CHEBI:18420"/>
    </ligand>
</feature>
<reference evidence="9 10" key="1">
    <citation type="submission" date="2017-02" db="EMBL/GenBank/DDBJ databases">
        <authorList>
            <person name="Peterson S.W."/>
        </authorList>
    </citation>
    <scope>NUCLEOTIDE SEQUENCE [LARGE SCALE GENOMIC DNA]</scope>
    <source>
        <strain evidence="9 10">ATCC 27749</strain>
    </source>
</reference>
<feature type="active site" description="Proton acceptor; specific for (R)-substrate epimerization" evidence="5">
    <location>
        <position position="162"/>
    </location>
</feature>
<proteinExistence type="inferred from homology"/>
<dbReference type="Pfam" id="PF02746">
    <property type="entry name" value="MR_MLE_N"/>
    <property type="match status" value="1"/>
</dbReference>
<evidence type="ECO:0000256" key="3">
    <source>
        <dbReference type="ARBA" id="ARBA00022842"/>
    </source>
</evidence>
<evidence type="ECO:0000256" key="5">
    <source>
        <dbReference type="PIRSR" id="PIRSR634603-1"/>
    </source>
</evidence>
<dbReference type="CDD" id="cd03319">
    <property type="entry name" value="L-Ala-DL-Glu_epimerase"/>
    <property type="match status" value="1"/>
</dbReference>
<dbReference type="GO" id="GO:0016855">
    <property type="term" value="F:racemase and epimerase activity, acting on amino acids and derivatives"/>
    <property type="evidence" value="ECO:0007669"/>
    <property type="project" value="UniProtKB-UniRule"/>
</dbReference>
<dbReference type="SFLD" id="SFLDF00009">
    <property type="entry name" value="o-succinylbenzoate_synthase"/>
    <property type="match status" value="1"/>
</dbReference>
<evidence type="ECO:0000256" key="1">
    <source>
        <dbReference type="ARBA" id="ARBA00008031"/>
    </source>
</evidence>
<dbReference type="InterPro" id="IPR034603">
    <property type="entry name" value="Dipeptide_epimerase"/>
</dbReference>
<dbReference type="EMBL" id="FUYF01000010">
    <property type="protein sequence ID" value="SKA88758.1"/>
    <property type="molecule type" value="Genomic_DNA"/>
</dbReference>
<accession>A0A1T4XI20</accession>
<keyword evidence="2 6" id="KW-0479">Metal-binding</keyword>
<dbReference type="EC" id="5.1.1.-" evidence="7"/>
<dbReference type="RefSeq" id="WP_078784782.1">
    <property type="nucleotide sequence ID" value="NZ_CABIYV010000001.1"/>
</dbReference>
<evidence type="ECO:0000256" key="2">
    <source>
        <dbReference type="ARBA" id="ARBA00022723"/>
    </source>
</evidence>
<dbReference type="InterPro" id="IPR013341">
    <property type="entry name" value="Mandelate_racemase_N_dom"/>
</dbReference>
<dbReference type="GO" id="GO:0000287">
    <property type="term" value="F:magnesium ion binding"/>
    <property type="evidence" value="ECO:0007669"/>
    <property type="project" value="UniProtKB-ARBA"/>
</dbReference>
<dbReference type="SFLD" id="SFLDG00180">
    <property type="entry name" value="muconate_cycloisomerase"/>
    <property type="match status" value="1"/>
</dbReference>
<dbReference type="SMART" id="SM00922">
    <property type="entry name" value="MR_MLE"/>
    <property type="match status" value="1"/>
</dbReference>
<dbReference type="Gene3D" id="3.20.20.120">
    <property type="entry name" value="Enolase-like C-terminal domain"/>
    <property type="match status" value="1"/>
</dbReference>
<dbReference type="FunFam" id="3.30.390.10:FF:000009">
    <property type="entry name" value="Hydrophobic dipeptide epimerase"/>
    <property type="match status" value="1"/>
</dbReference>
<keyword evidence="4 7" id="KW-0413">Isomerase</keyword>
<evidence type="ECO:0000259" key="8">
    <source>
        <dbReference type="SMART" id="SM00922"/>
    </source>
</evidence>
<organism evidence="9 10">
    <name type="scientific">Gemmiger formicilis</name>
    <dbReference type="NCBI Taxonomy" id="745368"/>
    <lineage>
        <taxon>Bacteria</taxon>
        <taxon>Bacillati</taxon>
        <taxon>Bacillota</taxon>
        <taxon>Clostridia</taxon>
        <taxon>Eubacteriales</taxon>
        <taxon>Gemmiger</taxon>
    </lineage>
</organism>
<dbReference type="OrthoDB" id="9775391at2"/>
<name>A0A1T4XI20_9FIRM</name>
<feature type="binding site" evidence="6">
    <location>
        <position position="190"/>
    </location>
    <ligand>
        <name>Mg(2+)</name>
        <dbReference type="ChEBI" id="CHEBI:18420"/>
    </ligand>
</feature>
<evidence type="ECO:0000256" key="7">
    <source>
        <dbReference type="RuleBase" id="RU366006"/>
    </source>
</evidence>
<dbReference type="PANTHER" id="PTHR48073">
    <property type="entry name" value="O-SUCCINYLBENZOATE SYNTHASE-RELATED"/>
    <property type="match status" value="1"/>
</dbReference>
<feature type="binding site" evidence="6">
    <location>
        <position position="241"/>
    </location>
    <ligand>
        <name>Mg(2+)</name>
        <dbReference type="ChEBI" id="CHEBI:18420"/>
    </ligand>
</feature>
<evidence type="ECO:0000256" key="6">
    <source>
        <dbReference type="PIRSR" id="PIRSR634603-3"/>
    </source>
</evidence>
<dbReference type="GeneID" id="93338323"/>
<dbReference type="Pfam" id="PF13378">
    <property type="entry name" value="MR_MLE_C"/>
    <property type="match status" value="1"/>
</dbReference>
<keyword evidence="10" id="KW-1185">Reference proteome</keyword>
<dbReference type="InterPro" id="IPR029065">
    <property type="entry name" value="Enolase_C-like"/>
</dbReference>
<dbReference type="PANTHER" id="PTHR48073:SF2">
    <property type="entry name" value="O-SUCCINYLBENZOATE SYNTHASE"/>
    <property type="match status" value="1"/>
</dbReference>
<comment type="cofactor">
    <cofactor evidence="6 7">
        <name>Mg(2+)</name>
        <dbReference type="ChEBI" id="CHEBI:18420"/>
    </cofactor>
    <text evidence="6 7">Binds 1 Mg(2+) ion per subunit.</text>
</comment>
<dbReference type="AlphaFoldDB" id="A0A1T4XI20"/>
<protein>
    <recommendedName>
        <fullName evidence="7">Dipeptide epimerase</fullName>
        <ecNumber evidence="7">5.1.1.-</ecNumber>
    </recommendedName>
</protein>
<feature type="active site" description="Proton acceptor; specific for (S)-substrate epimerization" evidence="5">
    <location>
        <position position="265"/>
    </location>
</feature>
<keyword evidence="3 6" id="KW-0460">Magnesium</keyword>
<evidence type="ECO:0000313" key="10">
    <source>
        <dbReference type="Proteomes" id="UP000190286"/>
    </source>
</evidence>
<evidence type="ECO:0000256" key="4">
    <source>
        <dbReference type="ARBA" id="ARBA00023235"/>
    </source>
</evidence>
<dbReference type="SFLD" id="SFLDS00001">
    <property type="entry name" value="Enolase"/>
    <property type="match status" value="1"/>
</dbReference>
<dbReference type="InterPro" id="IPR013342">
    <property type="entry name" value="Mandelate_racemase_C"/>
</dbReference>
<dbReference type="Gene3D" id="3.30.390.10">
    <property type="entry name" value="Enolase-like, N-terminal domain"/>
    <property type="match status" value="1"/>
</dbReference>
<dbReference type="GO" id="GO:0006518">
    <property type="term" value="P:peptide metabolic process"/>
    <property type="evidence" value="ECO:0007669"/>
    <property type="project" value="UniProtKB-ARBA"/>
</dbReference>
<dbReference type="STRING" id="745368.SAMN02745178_01867"/>
<dbReference type="Proteomes" id="UP000190286">
    <property type="component" value="Unassembled WGS sequence"/>
</dbReference>
<dbReference type="SUPFAM" id="SSF51604">
    <property type="entry name" value="Enolase C-terminal domain-like"/>
    <property type="match status" value="1"/>
</dbReference>
<sequence length="357" mass="38399">MKITDVKVETIRIPMKKPFRIAFAVQDHSLNVLVKISTDEGLWGIGEAAPFEPVTGESAATVLEALKLFRTGLIGMDPLDVEGIHRMMDRLLSGNTSAKAAVDIALYDIKGKLMGQPLYKVLGGSVNQIVTDMTVGIDTPEAMAAEARERVEKDGFTILKIKAGINPSEDIQALTLIRQAVGPNIRLRVDANQGYTVSDAVRTLKAFEELGVEAVEQCLPSWDLDGMRFVRSKVDLQVMLDESVHTPIDAAKACKIDAADIINIKLMKCGGLYPAEKINAIAEANHVQCMVGCMLETKVAIAAGVSLVAAKQNITEADCDSFMYAVDPEMGMPGGFAVNGGVYTLSDKPGLGIDIDF</sequence>
<dbReference type="SUPFAM" id="SSF54826">
    <property type="entry name" value="Enolase N-terminal domain-like"/>
    <property type="match status" value="1"/>
</dbReference>
<dbReference type="InterPro" id="IPR036849">
    <property type="entry name" value="Enolase-like_C_sf"/>
</dbReference>
<evidence type="ECO:0000313" key="9">
    <source>
        <dbReference type="EMBL" id="SKA88758.1"/>
    </source>
</evidence>